<keyword evidence="8" id="KW-1185">Reference proteome</keyword>
<dbReference type="InterPro" id="IPR018491">
    <property type="entry name" value="SLC12_C"/>
</dbReference>
<evidence type="ECO:0000256" key="4">
    <source>
        <dbReference type="ARBA" id="ARBA00023136"/>
    </source>
</evidence>
<evidence type="ECO:0000256" key="5">
    <source>
        <dbReference type="SAM" id="MobiDB-lite"/>
    </source>
</evidence>
<gene>
    <name evidence="7" type="ORF">MDA_GLEAN10014253</name>
</gene>
<accession>L5MJG3</accession>
<comment type="subcellular location">
    <subcellularLocation>
        <location evidence="1">Membrane</location>
        <topology evidence="1">Multi-pass membrane protein</topology>
    </subcellularLocation>
</comment>
<evidence type="ECO:0000256" key="3">
    <source>
        <dbReference type="ARBA" id="ARBA00022989"/>
    </source>
</evidence>
<dbReference type="GO" id="GO:0006884">
    <property type="term" value="P:cell volume homeostasis"/>
    <property type="evidence" value="ECO:0007669"/>
    <property type="project" value="TreeGrafter"/>
</dbReference>
<feature type="domain" description="SLC12A transporter C-terminal" evidence="6">
    <location>
        <begin position="160"/>
        <end position="271"/>
    </location>
</feature>
<organism evidence="7 8">
    <name type="scientific">Myotis davidii</name>
    <name type="common">David's myotis</name>
    <dbReference type="NCBI Taxonomy" id="225400"/>
    <lineage>
        <taxon>Eukaryota</taxon>
        <taxon>Metazoa</taxon>
        <taxon>Chordata</taxon>
        <taxon>Craniata</taxon>
        <taxon>Vertebrata</taxon>
        <taxon>Euteleostomi</taxon>
        <taxon>Mammalia</taxon>
        <taxon>Eutheria</taxon>
        <taxon>Laurasiatheria</taxon>
        <taxon>Chiroptera</taxon>
        <taxon>Yangochiroptera</taxon>
        <taxon>Vespertilionidae</taxon>
        <taxon>Myotis</taxon>
    </lineage>
</organism>
<dbReference type="Pfam" id="PF03522">
    <property type="entry name" value="SLC12"/>
    <property type="match status" value="2"/>
</dbReference>
<name>L5MJG3_MYODS</name>
<protein>
    <submittedName>
        <fullName evidence="7">Solute carrier family 12 member 3</fullName>
    </submittedName>
</protein>
<dbReference type="AlphaFoldDB" id="L5MJG3"/>
<reference evidence="8" key="1">
    <citation type="journal article" date="2013" name="Science">
        <title>Comparative analysis of bat genomes provides insight into the evolution of flight and immunity.</title>
        <authorList>
            <person name="Zhang G."/>
            <person name="Cowled C."/>
            <person name="Shi Z."/>
            <person name="Huang Z."/>
            <person name="Bishop-Lilly K.A."/>
            <person name="Fang X."/>
            <person name="Wynne J.W."/>
            <person name="Xiong Z."/>
            <person name="Baker M.L."/>
            <person name="Zhao W."/>
            <person name="Tachedjian M."/>
            <person name="Zhu Y."/>
            <person name="Zhou P."/>
            <person name="Jiang X."/>
            <person name="Ng J."/>
            <person name="Yang L."/>
            <person name="Wu L."/>
            <person name="Xiao J."/>
            <person name="Feng Y."/>
            <person name="Chen Y."/>
            <person name="Sun X."/>
            <person name="Zhang Y."/>
            <person name="Marsh G.A."/>
            <person name="Crameri G."/>
            <person name="Broder C.C."/>
            <person name="Frey K.G."/>
            <person name="Wang L.F."/>
            <person name="Wang J."/>
        </authorList>
    </citation>
    <scope>NUCLEOTIDE SEQUENCE [LARGE SCALE GENOMIC DNA]</scope>
</reference>
<evidence type="ECO:0000259" key="6">
    <source>
        <dbReference type="Pfam" id="PF03522"/>
    </source>
</evidence>
<proteinExistence type="predicted"/>
<feature type="region of interest" description="Disordered" evidence="5">
    <location>
        <begin position="64"/>
        <end position="94"/>
    </location>
</feature>
<feature type="domain" description="SLC12A transporter C-terminal" evidence="6">
    <location>
        <begin position="1"/>
        <end position="59"/>
    </location>
</feature>
<evidence type="ECO:0000313" key="8">
    <source>
        <dbReference type="Proteomes" id="UP000010556"/>
    </source>
</evidence>
<dbReference type="Proteomes" id="UP000010556">
    <property type="component" value="Unassembled WGS sequence"/>
</dbReference>
<keyword evidence="2" id="KW-0812">Transmembrane</keyword>
<evidence type="ECO:0000256" key="1">
    <source>
        <dbReference type="ARBA" id="ARBA00004141"/>
    </source>
</evidence>
<dbReference type="InterPro" id="IPR004842">
    <property type="entry name" value="SLC12A_fam"/>
</dbReference>
<keyword evidence="3" id="KW-1133">Transmembrane helix</keyword>
<dbReference type="GO" id="GO:0055075">
    <property type="term" value="P:potassium ion homeostasis"/>
    <property type="evidence" value="ECO:0007669"/>
    <property type="project" value="TreeGrafter"/>
</dbReference>
<dbReference type="GO" id="GO:0008511">
    <property type="term" value="F:sodium:potassium:chloride symporter activity"/>
    <property type="evidence" value="ECO:0007669"/>
    <property type="project" value="TreeGrafter"/>
</dbReference>
<dbReference type="EMBL" id="KB098932">
    <property type="protein sequence ID" value="ELK38437.1"/>
    <property type="molecule type" value="Genomic_DNA"/>
</dbReference>
<dbReference type="GO" id="GO:0016324">
    <property type="term" value="C:apical plasma membrane"/>
    <property type="evidence" value="ECO:0007669"/>
    <property type="project" value="TreeGrafter"/>
</dbReference>
<evidence type="ECO:0000256" key="2">
    <source>
        <dbReference type="ARBA" id="ARBA00022692"/>
    </source>
</evidence>
<keyword evidence="4" id="KW-0472">Membrane</keyword>
<dbReference type="PANTHER" id="PTHR11827">
    <property type="entry name" value="SOLUTE CARRIER FAMILY 12, CATION COTRANSPORTERS"/>
    <property type="match status" value="1"/>
</dbReference>
<dbReference type="PANTHER" id="PTHR11827:SF9">
    <property type="entry name" value="SOLUTE CARRIER FAMILY 12 MEMBER 3"/>
    <property type="match status" value="1"/>
</dbReference>
<dbReference type="GO" id="GO:0055078">
    <property type="term" value="P:sodium ion homeostasis"/>
    <property type="evidence" value="ECO:0007669"/>
    <property type="project" value="TreeGrafter"/>
</dbReference>
<dbReference type="GO" id="GO:1990573">
    <property type="term" value="P:potassium ion import across plasma membrane"/>
    <property type="evidence" value="ECO:0007669"/>
    <property type="project" value="TreeGrafter"/>
</dbReference>
<evidence type="ECO:0000313" key="7">
    <source>
        <dbReference type="EMBL" id="ELK38437.1"/>
    </source>
</evidence>
<sequence length="272" mass="30967">MKPNILVVGFKTNWQSAHPATVEDYIGILHDAFDFNYGVCVMRMREGLNISEVMQAHINPVFDPAQDGKEASASRARPSVSGTRPSPARSGLRALPPRGSYDAFDFNYGVCVMRMREGLNISEVMQAHMDPEALVREEQASTIFQSEQGKKTIDIYWLTKRFEDMIAPFRLNDGFKDEATVAEMRRDCPWKISDEEMNKNRVKSLRQVRLNEILLDYSRDAALVVITLPIGRKGKCPSSLYMAWLETLSQELRPPVILIRGNQENVLTFYCQ</sequence>
<dbReference type="GO" id="GO:0055064">
    <property type="term" value="P:chloride ion homeostasis"/>
    <property type="evidence" value="ECO:0007669"/>
    <property type="project" value="TreeGrafter"/>
</dbReference>